<dbReference type="PANTHER" id="PTHR47053">
    <property type="entry name" value="MUREIN DD-ENDOPEPTIDASE MEPH-RELATED"/>
    <property type="match status" value="1"/>
</dbReference>
<keyword evidence="4" id="KW-0788">Thiol protease</keyword>
<evidence type="ECO:0000313" key="6">
    <source>
        <dbReference type="EMBL" id="MFB9476376.1"/>
    </source>
</evidence>
<dbReference type="Gene3D" id="2.30.30.40">
    <property type="entry name" value="SH3 Domains"/>
    <property type="match status" value="2"/>
</dbReference>
<dbReference type="PANTHER" id="PTHR47053:SF3">
    <property type="entry name" value="GAMMA-D-GLUTAMYL-L-LYSINE DIPEPTIDYL-PEPTIDASE"/>
    <property type="match status" value="1"/>
</dbReference>
<name>A0ABV5P1Q8_9ACTN</name>
<evidence type="ECO:0000256" key="3">
    <source>
        <dbReference type="ARBA" id="ARBA00022801"/>
    </source>
</evidence>
<dbReference type="SUPFAM" id="SSF54001">
    <property type="entry name" value="Cysteine proteinases"/>
    <property type="match status" value="1"/>
</dbReference>
<protein>
    <submittedName>
        <fullName evidence="6">NlpC/P60 family protein</fullName>
    </submittedName>
</protein>
<keyword evidence="7" id="KW-1185">Reference proteome</keyword>
<evidence type="ECO:0000259" key="5">
    <source>
        <dbReference type="PROSITE" id="PS51935"/>
    </source>
</evidence>
<dbReference type="RefSeq" id="WP_345409160.1">
    <property type="nucleotide sequence ID" value="NZ_BAAAXS010000001.1"/>
</dbReference>
<feature type="domain" description="NlpC/P60" evidence="5">
    <location>
        <begin position="186"/>
        <end position="312"/>
    </location>
</feature>
<dbReference type="InterPro" id="IPR057812">
    <property type="entry name" value="SH3_YKFC_2nd"/>
</dbReference>
<dbReference type="Pfam" id="PF00877">
    <property type="entry name" value="NLPC_P60"/>
    <property type="match status" value="1"/>
</dbReference>
<dbReference type="PROSITE" id="PS51935">
    <property type="entry name" value="NLPC_P60"/>
    <property type="match status" value="1"/>
</dbReference>
<dbReference type="Gene3D" id="3.90.1720.10">
    <property type="entry name" value="endopeptidase domain like (from Nostoc punctiforme)"/>
    <property type="match status" value="1"/>
</dbReference>
<dbReference type="InterPro" id="IPR038765">
    <property type="entry name" value="Papain-like_cys_pep_sf"/>
</dbReference>
<comment type="similarity">
    <text evidence="1">Belongs to the peptidase C40 family.</text>
</comment>
<dbReference type="InterPro" id="IPR051202">
    <property type="entry name" value="Peptidase_C40"/>
</dbReference>
<dbReference type="Pfam" id="PF23795">
    <property type="entry name" value="SH3_YKFC_2nd"/>
    <property type="match status" value="1"/>
</dbReference>
<reference evidence="6 7" key="1">
    <citation type="submission" date="2024-09" db="EMBL/GenBank/DDBJ databases">
        <authorList>
            <person name="Sun Q."/>
            <person name="Mori K."/>
        </authorList>
    </citation>
    <scope>NUCLEOTIDE SEQUENCE [LARGE SCALE GENOMIC DNA]</scope>
    <source>
        <strain evidence="6 7">JCM 3324</strain>
    </source>
</reference>
<evidence type="ECO:0000256" key="2">
    <source>
        <dbReference type="ARBA" id="ARBA00022670"/>
    </source>
</evidence>
<evidence type="ECO:0000256" key="4">
    <source>
        <dbReference type="ARBA" id="ARBA00022807"/>
    </source>
</evidence>
<proteinExistence type="inferred from homology"/>
<dbReference type="InterPro" id="IPR000064">
    <property type="entry name" value="NLP_P60_dom"/>
</dbReference>
<keyword evidence="3" id="KW-0378">Hydrolase</keyword>
<comment type="caution">
    <text evidence="6">The sequence shown here is derived from an EMBL/GenBank/DDBJ whole genome shotgun (WGS) entry which is preliminary data.</text>
</comment>
<gene>
    <name evidence="6" type="ORF">ACFFR3_43355</name>
</gene>
<accession>A0ABV5P1Q8</accession>
<keyword evidence="2" id="KW-0645">Protease</keyword>
<evidence type="ECO:0000313" key="7">
    <source>
        <dbReference type="Proteomes" id="UP001589568"/>
    </source>
</evidence>
<evidence type="ECO:0000256" key="1">
    <source>
        <dbReference type="ARBA" id="ARBA00007074"/>
    </source>
</evidence>
<dbReference type="Proteomes" id="UP001589568">
    <property type="component" value="Unassembled WGS sequence"/>
</dbReference>
<dbReference type="EMBL" id="JBHMCF010000049">
    <property type="protein sequence ID" value="MFB9476376.1"/>
    <property type="molecule type" value="Genomic_DNA"/>
</dbReference>
<organism evidence="6 7">
    <name type="scientific">Nonomuraea salmonea</name>
    <dbReference type="NCBI Taxonomy" id="46181"/>
    <lineage>
        <taxon>Bacteria</taxon>
        <taxon>Bacillati</taxon>
        <taxon>Actinomycetota</taxon>
        <taxon>Actinomycetes</taxon>
        <taxon>Streptosporangiales</taxon>
        <taxon>Streptosporangiaceae</taxon>
        <taxon>Nonomuraea</taxon>
    </lineage>
</organism>
<sequence length="312" mass="32819">MDVARGTAYVAVSVATVWTGSSSPRPQDAPGLGNPVDVPGWLAATSADREGLMSGGLTQTQALYGDEVEIVGGKDGWCEVAVPGQASRKDDRGYPGWIPAAQLVTGPAFGELRATVPFAQVDRARTTVLYQDPRLASALLRISAGTRLPVLAEDGPAVQVATPCGASGWLPAAAVTVRRSVDDIPRPSGVDLVATAALFLGLPYLWAGRSGLAVDCSGLTSLVHHIHGLPLPRDADDQHLHPAGRDVDATAGLEPGDLLFYTDDRDGASRAIDHVSMYAGDRRMIEARNGRHARVTEVRTEFLAGGRRFAVS</sequence>